<protein>
    <submittedName>
        <fullName evidence="2">Uncharacterized protein</fullName>
    </submittedName>
</protein>
<feature type="transmembrane region" description="Helical" evidence="1">
    <location>
        <begin position="394"/>
        <end position="415"/>
    </location>
</feature>
<dbReference type="OrthoDB" id="6133115at2759"/>
<accession>A0A9P4K7S9</accession>
<dbReference type="Proteomes" id="UP000800093">
    <property type="component" value="Unassembled WGS sequence"/>
</dbReference>
<evidence type="ECO:0000313" key="3">
    <source>
        <dbReference type="Proteomes" id="UP000800093"/>
    </source>
</evidence>
<evidence type="ECO:0000256" key="1">
    <source>
        <dbReference type="SAM" id="Phobius"/>
    </source>
</evidence>
<feature type="transmembrane region" description="Helical" evidence="1">
    <location>
        <begin position="331"/>
        <end position="350"/>
    </location>
</feature>
<keyword evidence="1" id="KW-0812">Transmembrane</keyword>
<organism evidence="2 3">
    <name type="scientific">Lojkania enalia</name>
    <dbReference type="NCBI Taxonomy" id="147567"/>
    <lineage>
        <taxon>Eukaryota</taxon>
        <taxon>Fungi</taxon>
        <taxon>Dikarya</taxon>
        <taxon>Ascomycota</taxon>
        <taxon>Pezizomycotina</taxon>
        <taxon>Dothideomycetes</taxon>
        <taxon>Pleosporomycetidae</taxon>
        <taxon>Pleosporales</taxon>
        <taxon>Pleosporales incertae sedis</taxon>
        <taxon>Lojkania</taxon>
    </lineage>
</organism>
<evidence type="ECO:0000313" key="2">
    <source>
        <dbReference type="EMBL" id="KAF2263663.1"/>
    </source>
</evidence>
<gene>
    <name evidence="2" type="ORF">CC78DRAFT_544777</name>
</gene>
<proteinExistence type="predicted"/>
<keyword evidence="1" id="KW-0472">Membrane</keyword>
<dbReference type="AlphaFoldDB" id="A0A9P4K7S9"/>
<dbReference type="EMBL" id="ML986623">
    <property type="protein sequence ID" value="KAF2263663.1"/>
    <property type="molecule type" value="Genomic_DNA"/>
</dbReference>
<feature type="transmembrane region" description="Helical" evidence="1">
    <location>
        <begin position="295"/>
        <end position="316"/>
    </location>
</feature>
<comment type="caution">
    <text evidence="2">The sequence shown here is derived from an EMBL/GenBank/DDBJ whole genome shotgun (WGS) entry which is preliminary data.</text>
</comment>
<reference evidence="3" key="1">
    <citation type="journal article" date="2020" name="Stud. Mycol.">
        <title>101 Dothideomycetes genomes: A test case for predicting lifestyles and emergence of pathogens.</title>
        <authorList>
            <person name="Haridas S."/>
            <person name="Albert R."/>
            <person name="Binder M."/>
            <person name="Bloem J."/>
            <person name="LaButti K."/>
            <person name="Salamov A."/>
            <person name="Andreopoulos B."/>
            <person name="Baker S."/>
            <person name="Barry K."/>
            <person name="Bills G."/>
            <person name="Bluhm B."/>
            <person name="Cannon C."/>
            <person name="Castanera R."/>
            <person name="Culley D."/>
            <person name="Daum C."/>
            <person name="Ezra D."/>
            <person name="Gonzalez J."/>
            <person name="Henrissat B."/>
            <person name="Kuo A."/>
            <person name="Liang C."/>
            <person name="Lipzen A."/>
            <person name="Lutzoni F."/>
            <person name="Magnuson J."/>
            <person name="Mondo S."/>
            <person name="Nolan M."/>
            <person name="Ohm R."/>
            <person name="Pangilinan J."/>
            <person name="Park H.-J."/>
            <person name="Ramirez L."/>
            <person name="Alfaro M."/>
            <person name="Sun H."/>
            <person name="Tritt A."/>
            <person name="Yoshinaga Y."/>
            <person name="Zwiers L.-H."/>
            <person name="Turgeon B."/>
            <person name="Goodwin S."/>
            <person name="Spatafora J."/>
            <person name="Crous P."/>
            <person name="Grigoriev I."/>
        </authorList>
    </citation>
    <scope>NUCLEOTIDE SEQUENCE [LARGE SCALE GENOMIC DNA]</scope>
    <source>
        <strain evidence="3">CBS 304.66</strain>
    </source>
</reference>
<keyword evidence="3" id="KW-1185">Reference proteome</keyword>
<keyword evidence="1" id="KW-1133">Transmembrane helix</keyword>
<name>A0A9P4K7S9_9PLEO</name>
<feature type="transmembrane region" description="Helical" evidence="1">
    <location>
        <begin position="371"/>
        <end position="388"/>
    </location>
</feature>
<sequence>MLTLNEEDLEELLEAASPAGESCLDTNNVENLNGSAQPETNLTTCDPDSLWRRAQEAARQRLRDRLADIDPTIIARVLKQFPYRSVDRCVKTGKWIPDVPMWTCLVSLFPKQVHALESIAQKERVLYKLFDTYSPSHTLDLLSGNHFETWKMQRSFTMSPMDPLWNEKKLKVRLHFEDLEEMWPLVQTELIAVDKVFESQIKAIENGVSSTIAFLRDFLLALDSREEEARKVLESRLEGVTSRSNSKVDLESQIPLSKHPITSQDGYHQSIWQTWRERLGLKWARLKKSLGNDRVMSVIMSIFCIVGLITTILAVYKCESNPDLPNVDSNFWSALAQTNIGIAAIYSVVFPQLQGGQDPVPYSWRLWFKALLIKSVISAMIATLVYPWHSRTSIVAAFVSTVTQLAVTLMMILGARKRILELEMDVTRLRRKNG</sequence>